<gene>
    <name evidence="3" type="ORF">ABI_29720</name>
</gene>
<evidence type="ECO:0000259" key="2">
    <source>
        <dbReference type="PROSITE" id="PS50110"/>
    </source>
</evidence>
<dbReference type="CDD" id="cd17546">
    <property type="entry name" value="REC_hyHK_CKI1_RcsC-like"/>
    <property type="match status" value="1"/>
</dbReference>
<evidence type="ECO:0000256" key="1">
    <source>
        <dbReference type="PROSITE-ProRule" id="PRU00169"/>
    </source>
</evidence>
<reference evidence="4" key="1">
    <citation type="submission" date="2011-03" db="EMBL/GenBank/DDBJ databases">
        <title>Draft genome sequence of Brevundimonas diminuta.</title>
        <authorList>
            <person name="Brown P.J.B."/>
            <person name="Buechlein A."/>
            <person name="Hemmerich C."/>
            <person name="Brun Y.V."/>
        </authorList>
    </citation>
    <scope>NUCLEOTIDE SEQUENCE [LARGE SCALE GENOMIC DNA]</scope>
    <source>
        <strain evidence="4">C19</strain>
    </source>
</reference>
<dbReference type="RefSeq" id="WP_006273757.1">
    <property type="nucleotide sequence ID" value="NZ_GL883078.1"/>
</dbReference>
<keyword evidence="4" id="KW-1185">Reference proteome</keyword>
<evidence type="ECO:0000313" key="4">
    <source>
        <dbReference type="Proteomes" id="UP000006512"/>
    </source>
</evidence>
<feature type="domain" description="Response regulatory" evidence="2">
    <location>
        <begin position="21"/>
        <end position="145"/>
    </location>
</feature>
<feature type="modified residue" description="4-aspartylphosphate" evidence="1">
    <location>
        <position position="71"/>
    </location>
</feature>
<dbReference type="Pfam" id="PF00072">
    <property type="entry name" value="Response_reg"/>
    <property type="match status" value="1"/>
</dbReference>
<sequence length="294" mass="33507">MATAHSQTQKWLRKIDCESVGILIVEDNDASRRLVQELLRATGFVKLHYARSAEEAVEQIHAHHPDLILMDWELPGKSGIDLVREIRQAAHSEKPEFPNPQVPIVMLTGRQRQHDVTTAQKAGINDFVVKPFSTTSLLKAVTHSLTRKQRFIVSAGFTGPDRRRRRAGLFPGILRRADDGTLRERLSGEADVLRQALLRHERIDPRVLDNLTGRLLEVQTEAHGMRLKLLEQATHSLNEYVRHFGNKAEAEVLDVHLDALIRLNDVPYSEHEEAVNIVSQLNRLVDQRRKRKVS</sequence>
<dbReference type="Proteomes" id="UP000006512">
    <property type="component" value="Unassembled WGS sequence"/>
</dbReference>
<dbReference type="SMART" id="SM00448">
    <property type="entry name" value="REC"/>
    <property type="match status" value="1"/>
</dbReference>
<organism evidence="3 4">
    <name type="scientific">Asticcacaulis biprosthecium C19</name>
    <dbReference type="NCBI Taxonomy" id="715226"/>
    <lineage>
        <taxon>Bacteria</taxon>
        <taxon>Pseudomonadati</taxon>
        <taxon>Pseudomonadota</taxon>
        <taxon>Alphaproteobacteria</taxon>
        <taxon>Caulobacterales</taxon>
        <taxon>Caulobacteraceae</taxon>
        <taxon>Asticcacaulis</taxon>
    </lineage>
</organism>
<dbReference type="AlphaFoldDB" id="F4QMW4"/>
<protein>
    <submittedName>
        <fullName evidence="3">Chemotaxis protein cheY</fullName>
    </submittedName>
</protein>
<evidence type="ECO:0000313" key="3">
    <source>
        <dbReference type="EMBL" id="EGF91555.1"/>
    </source>
</evidence>
<dbReference type="HOGENOM" id="CLU_945422_0_0_5"/>
<keyword evidence="1" id="KW-0597">Phosphoprotein</keyword>
<dbReference type="PANTHER" id="PTHR43228:SF1">
    <property type="entry name" value="TWO-COMPONENT RESPONSE REGULATOR ARR22"/>
    <property type="match status" value="1"/>
</dbReference>
<dbReference type="Gene3D" id="3.40.50.2300">
    <property type="match status" value="1"/>
</dbReference>
<accession>F4QMW4</accession>
<dbReference type="STRING" id="715226.ABI_29720"/>
<dbReference type="eggNOG" id="COG0745">
    <property type="taxonomic scope" value="Bacteria"/>
</dbReference>
<dbReference type="EMBL" id="GL883078">
    <property type="protein sequence ID" value="EGF91555.1"/>
    <property type="molecule type" value="Genomic_DNA"/>
</dbReference>
<dbReference type="GO" id="GO:0000160">
    <property type="term" value="P:phosphorelay signal transduction system"/>
    <property type="evidence" value="ECO:0007669"/>
    <property type="project" value="InterPro"/>
</dbReference>
<dbReference type="InterPro" id="IPR001789">
    <property type="entry name" value="Sig_transdc_resp-reg_receiver"/>
</dbReference>
<proteinExistence type="predicted"/>
<name>F4QMW4_9CAUL</name>
<dbReference type="InterPro" id="IPR011006">
    <property type="entry name" value="CheY-like_superfamily"/>
</dbReference>
<dbReference type="PANTHER" id="PTHR43228">
    <property type="entry name" value="TWO-COMPONENT RESPONSE REGULATOR"/>
    <property type="match status" value="1"/>
</dbReference>
<dbReference type="PROSITE" id="PS50110">
    <property type="entry name" value="RESPONSE_REGULATORY"/>
    <property type="match status" value="1"/>
</dbReference>
<dbReference type="InterPro" id="IPR052048">
    <property type="entry name" value="ST_Response_Regulator"/>
</dbReference>
<dbReference type="OrthoDB" id="9786548at2"/>
<dbReference type="SUPFAM" id="SSF52172">
    <property type="entry name" value="CheY-like"/>
    <property type="match status" value="1"/>
</dbReference>